<comment type="caution">
    <text evidence="2">The sequence shown here is derived from an EMBL/GenBank/DDBJ whole genome shotgun (WGS) entry which is preliminary data.</text>
</comment>
<feature type="compositionally biased region" description="Pro residues" evidence="1">
    <location>
        <begin position="102"/>
        <end position="111"/>
    </location>
</feature>
<gene>
    <name evidence="2" type="ORF">PCOR1329_LOCUS65117</name>
</gene>
<feature type="region of interest" description="Disordered" evidence="1">
    <location>
        <begin position="98"/>
        <end position="133"/>
    </location>
</feature>
<dbReference type="Proteomes" id="UP001189429">
    <property type="component" value="Unassembled WGS sequence"/>
</dbReference>
<reference evidence="2" key="1">
    <citation type="submission" date="2023-10" db="EMBL/GenBank/DDBJ databases">
        <authorList>
            <person name="Chen Y."/>
            <person name="Shah S."/>
            <person name="Dougan E. K."/>
            <person name="Thang M."/>
            <person name="Chan C."/>
        </authorList>
    </citation>
    <scope>NUCLEOTIDE SEQUENCE [LARGE SCALE GENOMIC DNA]</scope>
</reference>
<feature type="non-terminal residue" evidence="2">
    <location>
        <position position="1"/>
    </location>
</feature>
<evidence type="ECO:0000313" key="2">
    <source>
        <dbReference type="EMBL" id="CAK0882671.1"/>
    </source>
</evidence>
<accession>A0ABN9W8Z9</accession>
<evidence type="ECO:0008006" key="4">
    <source>
        <dbReference type="Google" id="ProtNLM"/>
    </source>
</evidence>
<sequence>ACQRELFVQRQHRFLVRRCGGGGGEGSPGLFVRRCGEPLGRGGLAEGRLAPGELAEGWGALEFRCATLRGCGFPAARGGEERAEGAEATIWDFGAQLGIEAPPVPPPPPSAPGAAGHRPGSAETGAARAPDRRHAPLVEATCGREAATFELGGPGELTEAEWQEGRDHFVFVGTLFDHVVVDTGAAHVPGLWYYHIGCPRDRGGRRLSAWRVRVCDGMPFDIMIVALEKEWRHVAKFQLRAELSGGIREATRWAIDRRVS</sequence>
<evidence type="ECO:0000313" key="3">
    <source>
        <dbReference type="Proteomes" id="UP001189429"/>
    </source>
</evidence>
<evidence type="ECO:0000256" key="1">
    <source>
        <dbReference type="SAM" id="MobiDB-lite"/>
    </source>
</evidence>
<dbReference type="EMBL" id="CAUYUJ010018324">
    <property type="protein sequence ID" value="CAK0882671.1"/>
    <property type="molecule type" value="Genomic_DNA"/>
</dbReference>
<protein>
    <recommendedName>
        <fullName evidence="4">Beta-galactosidase</fullName>
    </recommendedName>
</protein>
<keyword evidence="3" id="KW-1185">Reference proteome</keyword>
<name>A0ABN9W8Z9_9DINO</name>
<feature type="compositionally biased region" description="Low complexity" evidence="1">
    <location>
        <begin position="112"/>
        <end position="122"/>
    </location>
</feature>
<proteinExistence type="predicted"/>
<organism evidence="2 3">
    <name type="scientific">Prorocentrum cordatum</name>
    <dbReference type="NCBI Taxonomy" id="2364126"/>
    <lineage>
        <taxon>Eukaryota</taxon>
        <taxon>Sar</taxon>
        <taxon>Alveolata</taxon>
        <taxon>Dinophyceae</taxon>
        <taxon>Prorocentrales</taxon>
        <taxon>Prorocentraceae</taxon>
        <taxon>Prorocentrum</taxon>
    </lineage>
</organism>